<organism evidence="2 3">
    <name type="scientific">Rhododendron simsii</name>
    <name type="common">Sims's rhododendron</name>
    <dbReference type="NCBI Taxonomy" id="118357"/>
    <lineage>
        <taxon>Eukaryota</taxon>
        <taxon>Viridiplantae</taxon>
        <taxon>Streptophyta</taxon>
        <taxon>Embryophyta</taxon>
        <taxon>Tracheophyta</taxon>
        <taxon>Spermatophyta</taxon>
        <taxon>Magnoliopsida</taxon>
        <taxon>eudicotyledons</taxon>
        <taxon>Gunneridae</taxon>
        <taxon>Pentapetalae</taxon>
        <taxon>asterids</taxon>
        <taxon>Ericales</taxon>
        <taxon>Ericaceae</taxon>
        <taxon>Ericoideae</taxon>
        <taxon>Rhodoreae</taxon>
        <taxon>Rhododendron</taxon>
    </lineage>
</organism>
<reference evidence="2" key="1">
    <citation type="submission" date="2019-11" db="EMBL/GenBank/DDBJ databases">
        <authorList>
            <person name="Liu Y."/>
            <person name="Hou J."/>
            <person name="Li T.-Q."/>
            <person name="Guan C.-H."/>
            <person name="Wu X."/>
            <person name="Wu H.-Z."/>
            <person name="Ling F."/>
            <person name="Zhang R."/>
            <person name="Shi X.-G."/>
            <person name="Ren J.-P."/>
            <person name="Chen E.-F."/>
            <person name="Sun J.-M."/>
        </authorList>
    </citation>
    <scope>NUCLEOTIDE SEQUENCE</scope>
    <source>
        <strain evidence="2">Adult_tree_wgs_1</strain>
        <tissue evidence="2">Leaves</tissue>
    </source>
</reference>
<keyword evidence="1" id="KW-0812">Transmembrane</keyword>
<dbReference type="OrthoDB" id="2093222at2759"/>
<dbReference type="EMBL" id="WJXA01000059">
    <property type="protein sequence ID" value="KAF7116598.1"/>
    <property type="molecule type" value="Genomic_DNA"/>
</dbReference>
<gene>
    <name evidence="2" type="ORF">RHSIM_RhsimUnG0024600</name>
</gene>
<protein>
    <recommendedName>
        <fullName evidence="4">Chlorophyllase</fullName>
    </recommendedName>
</protein>
<keyword evidence="1" id="KW-1133">Transmembrane helix</keyword>
<dbReference type="GO" id="GO:0047746">
    <property type="term" value="F:chlorophyllase activity"/>
    <property type="evidence" value="ECO:0007669"/>
    <property type="project" value="TreeGrafter"/>
</dbReference>
<name>A0A834L5U2_RHOSS</name>
<dbReference type="PANTHER" id="PTHR33428">
    <property type="entry name" value="CHLOROPHYLLASE-2, CHLOROPLASTIC"/>
    <property type="match status" value="1"/>
</dbReference>
<keyword evidence="3" id="KW-1185">Reference proteome</keyword>
<accession>A0A834L5U2</accession>
<evidence type="ECO:0000313" key="2">
    <source>
        <dbReference type="EMBL" id="KAF7116598.1"/>
    </source>
</evidence>
<keyword evidence="1" id="KW-0472">Membrane</keyword>
<dbReference type="InterPro" id="IPR017395">
    <property type="entry name" value="Chlorophyllase-like"/>
</dbReference>
<dbReference type="Proteomes" id="UP000626092">
    <property type="component" value="Unassembled WGS sequence"/>
</dbReference>
<sequence length="139" mass="15728">MKAGHGLVLGFWFYVEVGVLVIGSGLGEVRKNPLFPPCAPKGVNHEDFYKEYRNPACHFVAKDYGHVDMFDYDTKGIRGKSSYCLCKNGKSREPMRSFVGGVVVAFLRAYWEGDFSDLVGIRYGHERVPLELQKVEFLD</sequence>
<proteinExistence type="predicted"/>
<evidence type="ECO:0008006" key="4">
    <source>
        <dbReference type="Google" id="ProtNLM"/>
    </source>
</evidence>
<evidence type="ECO:0000256" key="1">
    <source>
        <dbReference type="SAM" id="Phobius"/>
    </source>
</evidence>
<feature type="transmembrane region" description="Helical" evidence="1">
    <location>
        <begin position="6"/>
        <end position="26"/>
    </location>
</feature>
<evidence type="ECO:0000313" key="3">
    <source>
        <dbReference type="Proteomes" id="UP000626092"/>
    </source>
</evidence>
<dbReference type="Pfam" id="PF07224">
    <property type="entry name" value="Chlorophyllase"/>
    <property type="match status" value="1"/>
</dbReference>
<dbReference type="AlphaFoldDB" id="A0A834L5U2"/>
<comment type="caution">
    <text evidence="2">The sequence shown here is derived from an EMBL/GenBank/DDBJ whole genome shotgun (WGS) entry which is preliminary data.</text>
</comment>
<dbReference type="GO" id="GO:0015996">
    <property type="term" value="P:chlorophyll catabolic process"/>
    <property type="evidence" value="ECO:0007669"/>
    <property type="project" value="TreeGrafter"/>
</dbReference>
<dbReference type="PANTHER" id="PTHR33428:SF2">
    <property type="entry name" value="CHLOROPHYLLASE-2"/>
    <property type="match status" value="1"/>
</dbReference>